<reference evidence="2 3" key="1">
    <citation type="submission" date="2017-11" db="EMBL/GenBank/DDBJ databases">
        <title>Draft genome sequence of magnetotactic bacterium Magnetospirillum kuznetsovii LBB-42.</title>
        <authorList>
            <person name="Grouzdev D.S."/>
            <person name="Rysina M.S."/>
            <person name="Baslerov R.V."/>
            <person name="Koziaeva V."/>
        </authorList>
    </citation>
    <scope>NUCLEOTIDE SEQUENCE [LARGE SCALE GENOMIC DNA]</scope>
    <source>
        <strain evidence="2 3">LBB-42</strain>
    </source>
</reference>
<protein>
    <recommendedName>
        <fullName evidence="4">DUF992 domain-containing protein</fullName>
    </recommendedName>
</protein>
<feature type="signal peptide" evidence="1">
    <location>
        <begin position="1"/>
        <end position="24"/>
    </location>
</feature>
<keyword evidence="3" id="KW-1185">Reference proteome</keyword>
<dbReference type="Proteomes" id="UP000251075">
    <property type="component" value="Unassembled WGS sequence"/>
</dbReference>
<organism evidence="2 3">
    <name type="scientific">Paramagnetospirillum kuznetsovii</name>
    <dbReference type="NCBI Taxonomy" id="2053833"/>
    <lineage>
        <taxon>Bacteria</taxon>
        <taxon>Pseudomonadati</taxon>
        <taxon>Pseudomonadota</taxon>
        <taxon>Alphaproteobacteria</taxon>
        <taxon>Rhodospirillales</taxon>
        <taxon>Magnetospirillaceae</taxon>
        <taxon>Paramagnetospirillum</taxon>
    </lineage>
</organism>
<name>A0A364NXS5_9PROT</name>
<dbReference type="AlphaFoldDB" id="A0A364NXS5"/>
<dbReference type="OrthoDB" id="7352140at2"/>
<sequence length="158" mass="15843">MKKWIASALFAAAAMFTLSGEAKAEGGVVLGVLACSKTGTGTTYVLHSRNPVECTYEGVGGPQKYTGIDGILFGIDLEIEHKAGMGYLVIGGTWKDKSSLEGYFVGAKASATVGLGLAVQAGLAGVGNDITLVPLGLGGQIGIGATGGISYMAINGAK</sequence>
<evidence type="ECO:0000313" key="2">
    <source>
        <dbReference type="EMBL" id="RAU21884.1"/>
    </source>
</evidence>
<gene>
    <name evidence="2" type="ORF">CU669_11320</name>
</gene>
<dbReference type="InterPro" id="IPR009333">
    <property type="entry name" value="DUF992"/>
</dbReference>
<evidence type="ECO:0000313" key="3">
    <source>
        <dbReference type="Proteomes" id="UP000251075"/>
    </source>
</evidence>
<feature type="chain" id="PRO_5016735782" description="DUF992 domain-containing protein" evidence="1">
    <location>
        <begin position="25"/>
        <end position="158"/>
    </location>
</feature>
<dbReference type="RefSeq" id="WP_112144700.1">
    <property type="nucleotide sequence ID" value="NZ_PGTO01000007.1"/>
</dbReference>
<evidence type="ECO:0008006" key="4">
    <source>
        <dbReference type="Google" id="ProtNLM"/>
    </source>
</evidence>
<accession>A0A364NXS5</accession>
<dbReference type="EMBL" id="PGTO01000007">
    <property type="protein sequence ID" value="RAU21884.1"/>
    <property type="molecule type" value="Genomic_DNA"/>
</dbReference>
<evidence type="ECO:0000256" key="1">
    <source>
        <dbReference type="SAM" id="SignalP"/>
    </source>
</evidence>
<dbReference type="Pfam" id="PF06186">
    <property type="entry name" value="DUF992"/>
    <property type="match status" value="1"/>
</dbReference>
<proteinExistence type="predicted"/>
<comment type="caution">
    <text evidence="2">The sequence shown here is derived from an EMBL/GenBank/DDBJ whole genome shotgun (WGS) entry which is preliminary data.</text>
</comment>
<keyword evidence="1" id="KW-0732">Signal</keyword>